<dbReference type="FunFam" id="3.10.28.10:FF:000007">
    <property type="entry name" value="Intron-encoded DNA endonuclease aI3"/>
    <property type="match status" value="1"/>
</dbReference>
<proteinExistence type="predicted"/>
<dbReference type="GO" id="GO:0004519">
    <property type="term" value="F:endonuclease activity"/>
    <property type="evidence" value="ECO:0007669"/>
    <property type="project" value="UniProtKB-KW"/>
</dbReference>
<dbReference type="PANTHER" id="PTHR36181">
    <property type="entry name" value="INTRON-ENCODED ENDONUCLEASE AI3-RELATED"/>
    <property type="match status" value="1"/>
</dbReference>
<dbReference type="GO" id="GO:0005739">
    <property type="term" value="C:mitochondrion"/>
    <property type="evidence" value="ECO:0007669"/>
    <property type="project" value="UniProtKB-ARBA"/>
</dbReference>
<evidence type="ECO:0000313" key="3">
    <source>
        <dbReference type="EMBL" id="QEG57054.1"/>
    </source>
</evidence>
<dbReference type="Pfam" id="PF00961">
    <property type="entry name" value="LAGLIDADG_1"/>
    <property type="match status" value="2"/>
</dbReference>
<keyword evidence="3" id="KW-0540">Nuclease</keyword>
<accession>A0A5B9RB51</accession>
<dbReference type="InterPro" id="IPR051289">
    <property type="entry name" value="LAGLIDADG_Endonuclease"/>
</dbReference>
<keyword evidence="3" id="KW-0255">Endonuclease</keyword>
<protein>
    <submittedName>
        <fullName evidence="3">LAGLIDADG homing endonuclease</fullName>
    </submittedName>
</protein>
<dbReference type="InterPro" id="IPR004860">
    <property type="entry name" value="LAGLIDADG_dom"/>
</dbReference>
<sequence length="325" mass="38095">MFSFVFFSYKGNILSFIITVKKRSVNYFNKNNLVPDNLGSLIISKNQEQLGFYLAGLIEGDGSIIVPKTIRNKKGNLLYPVIKFIFVSKDLPLANKIKAVLKGGTFCWSLKRTYVTLLIQDTKTLYFLAKLIKGKMRTPKIEALHRLIEWLNKRPNNKALPKLVLDSSPLFSNSWLSGFIEADGKFYSNFTVNSKNIVNSVKYYMRISQRKFYHKITEGNNYTSSYLPIMNEIKKFLKVSQLIEINRTHDNHNEKAYEVRTVKKESCTILIVYLSNFPLFSSKYLDFLDWFENYKIHKDKKYKTIEYSNLLFSFKHKNEIIKNWI</sequence>
<dbReference type="EMBL" id="MK623258">
    <property type="protein sequence ID" value="QEG57054.1"/>
    <property type="molecule type" value="Genomic_DNA"/>
</dbReference>
<evidence type="ECO:0000259" key="2">
    <source>
        <dbReference type="PROSITE" id="PS50819"/>
    </source>
</evidence>
<evidence type="ECO:0000256" key="1">
    <source>
        <dbReference type="ARBA" id="ARBA00002670"/>
    </source>
</evidence>
<keyword evidence="3" id="KW-0496">Mitochondrion</keyword>
<dbReference type="PROSITE" id="PS50819">
    <property type="entry name" value="INTEIN_ENDONUCLEASE"/>
    <property type="match status" value="1"/>
</dbReference>
<reference evidence="3" key="1">
    <citation type="submission" date="2019-03" db="EMBL/GenBank/DDBJ databases">
        <title>Evidence of extensive intraspecific noncoding reshuffling in a 169kb mitochondrial genome of basidiomycete fungus.</title>
        <authorList>
            <person name="Lee H.-H."/>
            <person name="Ke H.-M."/>
            <person name="Lin C.-Y.I."/>
            <person name="Lee T.J."/>
            <person name="Chung C.-L."/>
            <person name="Tsai I.J."/>
        </authorList>
    </citation>
    <scope>NUCLEOTIDE SEQUENCE</scope>
    <source>
        <strain evidence="3">MF3/22</strain>
    </source>
</reference>
<organism evidence="3">
    <name type="scientific">Fomitiporia mediterranea</name>
    <dbReference type="NCBI Taxonomy" id="208960"/>
    <lineage>
        <taxon>Eukaryota</taxon>
        <taxon>Fungi</taxon>
        <taxon>Dikarya</taxon>
        <taxon>Basidiomycota</taxon>
        <taxon>Agaricomycotina</taxon>
        <taxon>Agaricomycetes</taxon>
        <taxon>Hymenochaetales</taxon>
        <taxon>Hymenochaetaceae</taxon>
        <taxon>Fomitiporia</taxon>
    </lineage>
</organism>
<dbReference type="SUPFAM" id="SSF55608">
    <property type="entry name" value="Homing endonucleases"/>
    <property type="match status" value="2"/>
</dbReference>
<dbReference type="Gene3D" id="3.10.28.10">
    <property type="entry name" value="Homing endonucleases"/>
    <property type="match status" value="2"/>
</dbReference>
<dbReference type="InterPro" id="IPR027434">
    <property type="entry name" value="Homing_endonucl"/>
</dbReference>
<gene>
    <name evidence="3" type="ORF">Fomme_000056</name>
</gene>
<dbReference type="PANTHER" id="PTHR36181:SF1">
    <property type="entry name" value="LAGLIDADG ENDONUCLEASE"/>
    <property type="match status" value="1"/>
</dbReference>
<dbReference type="InterPro" id="IPR004042">
    <property type="entry name" value="Intein_endonuc_central"/>
</dbReference>
<name>A0A5B9RB51_9AGAM</name>
<feature type="domain" description="DOD-type homing endonuclease" evidence="2">
    <location>
        <begin position="54"/>
        <end position="205"/>
    </location>
</feature>
<dbReference type="AlphaFoldDB" id="A0A5B9RB51"/>
<comment type="function">
    <text evidence="1">Mitochondrial DNA endonuclease involved in intron homing.</text>
</comment>
<geneLocation type="mitochondrion" evidence="3"/>
<keyword evidence="3" id="KW-0378">Hydrolase</keyword>